<comment type="caution">
    <text evidence="2">The sequence shown here is derived from an EMBL/GenBank/DDBJ whole genome shotgun (WGS) entry which is preliminary data.</text>
</comment>
<dbReference type="Proteomes" id="UP000603453">
    <property type="component" value="Unassembled WGS sequence"/>
</dbReference>
<accession>A0A8H7R7T9</accession>
<dbReference type="OrthoDB" id="5596236at2759"/>
<dbReference type="AlphaFoldDB" id="A0A8H7R7T9"/>
<name>A0A8H7R7T9_9FUNG</name>
<gene>
    <name evidence="2" type="ORF">INT47_004113</name>
</gene>
<organism evidence="2 3">
    <name type="scientific">Mucor saturninus</name>
    <dbReference type="NCBI Taxonomy" id="64648"/>
    <lineage>
        <taxon>Eukaryota</taxon>
        <taxon>Fungi</taxon>
        <taxon>Fungi incertae sedis</taxon>
        <taxon>Mucoromycota</taxon>
        <taxon>Mucoromycotina</taxon>
        <taxon>Mucoromycetes</taxon>
        <taxon>Mucorales</taxon>
        <taxon>Mucorineae</taxon>
        <taxon>Mucoraceae</taxon>
        <taxon>Mucor</taxon>
    </lineage>
</organism>
<dbReference type="EMBL" id="JAEPRD010000041">
    <property type="protein sequence ID" value="KAG2204838.1"/>
    <property type="molecule type" value="Genomic_DNA"/>
</dbReference>
<keyword evidence="3" id="KW-1185">Reference proteome</keyword>
<evidence type="ECO:0000256" key="1">
    <source>
        <dbReference type="SAM" id="MobiDB-lite"/>
    </source>
</evidence>
<reference evidence="2" key="1">
    <citation type="submission" date="2020-12" db="EMBL/GenBank/DDBJ databases">
        <title>Metabolic potential, ecology and presence of endohyphal bacteria is reflected in genomic diversity of Mucoromycotina.</title>
        <authorList>
            <person name="Muszewska A."/>
            <person name="Okrasinska A."/>
            <person name="Steczkiewicz K."/>
            <person name="Drgas O."/>
            <person name="Orlowska M."/>
            <person name="Perlinska-Lenart U."/>
            <person name="Aleksandrzak-Piekarczyk T."/>
            <person name="Szatraj K."/>
            <person name="Zielenkiewicz U."/>
            <person name="Pilsyk S."/>
            <person name="Malc E."/>
            <person name="Mieczkowski P."/>
            <person name="Kruszewska J.S."/>
            <person name="Biernat P."/>
            <person name="Pawlowska J."/>
        </authorList>
    </citation>
    <scope>NUCLEOTIDE SEQUENCE</scope>
    <source>
        <strain evidence="2">WA0000017839</strain>
    </source>
</reference>
<sequence length="94" mass="11147">MVDNPRPHRRRANPRVIRHGLLRVVPRLWNRDMAACLNMVDIVRSLRAGNGIPPRFRRGEVPQSQRRRARTKMNKQTLEMFVNVATRIFQACYR</sequence>
<proteinExistence type="predicted"/>
<protein>
    <submittedName>
        <fullName evidence="2">Uncharacterized protein</fullName>
    </submittedName>
</protein>
<feature type="region of interest" description="Disordered" evidence="1">
    <location>
        <begin position="53"/>
        <end position="72"/>
    </location>
</feature>
<feature type="non-terminal residue" evidence="2">
    <location>
        <position position="1"/>
    </location>
</feature>
<evidence type="ECO:0000313" key="2">
    <source>
        <dbReference type="EMBL" id="KAG2204838.1"/>
    </source>
</evidence>
<evidence type="ECO:0000313" key="3">
    <source>
        <dbReference type="Proteomes" id="UP000603453"/>
    </source>
</evidence>